<dbReference type="WBParaSite" id="HPBE_0002308701-mRNA-1">
    <property type="protein sequence ID" value="HPBE_0002308701-mRNA-1"/>
    <property type="gene ID" value="HPBE_0002308701"/>
</dbReference>
<dbReference type="Proteomes" id="UP000050761">
    <property type="component" value="Unassembled WGS sequence"/>
</dbReference>
<dbReference type="AlphaFoldDB" id="A0A183GK69"/>
<sequence length="204" mass="22967">LPHIELNISIAVYEHADSVTLRLQCLHAPDSEDIYCHDAIKMTNGGKWLWPCRAIVFNKKDSVAMPFYFGFSCFRMFGLSQYAVNVTVLPQQCRSRLLITSPSDSQLSPEIAEYYANKNISSPHWSPLLIVDFGDEDGLWLRVEGPPSSHARTITVSTFERNIDGALHALESVNVVHPSTGFKVHIFQEHCPFRTAGRGWCCIT</sequence>
<name>A0A183GK69_HELPZ</name>
<accession>A0A183GK69</accession>
<reference evidence="2" key="1">
    <citation type="submission" date="2019-09" db="UniProtKB">
        <authorList>
            <consortium name="WormBaseParasite"/>
        </authorList>
    </citation>
    <scope>IDENTIFICATION</scope>
</reference>
<protein>
    <submittedName>
        <fullName evidence="2">SHR-BD domain-containing protein</fullName>
    </submittedName>
</protein>
<organism evidence="1 2">
    <name type="scientific">Heligmosomoides polygyrus</name>
    <name type="common">Parasitic roundworm</name>
    <dbReference type="NCBI Taxonomy" id="6339"/>
    <lineage>
        <taxon>Eukaryota</taxon>
        <taxon>Metazoa</taxon>
        <taxon>Ecdysozoa</taxon>
        <taxon>Nematoda</taxon>
        <taxon>Chromadorea</taxon>
        <taxon>Rhabditida</taxon>
        <taxon>Rhabditina</taxon>
        <taxon>Rhabditomorpha</taxon>
        <taxon>Strongyloidea</taxon>
        <taxon>Heligmosomidae</taxon>
        <taxon>Heligmosomoides</taxon>
    </lineage>
</organism>
<proteinExistence type="predicted"/>
<evidence type="ECO:0000313" key="2">
    <source>
        <dbReference type="WBParaSite" id="HPBE_0002308701-mRNA-1"/>
    </source>
</evidence>
<evidence type="ECO:0000313" key="1">
    <source>
        <dbReference type="Proteomes" id="UP000050761"/>
    </source>
</evidence>
<keyword evidence="1" id="KW-1185">Reference proteome</keyword>